<feature type="domain" description="CBM6" evidence="4">
    <location>
        <begin position="323"/>
        <end position="457"/>
    </location>
</feature>
<dbReference type="InterPro" id="IPR050546">
    <property type="entry name" value="Glycosyl_Hydrlase_16"/>
</dbReference>
<dbReference type="CDD" id="cd08023">
    <property type="entry name" value="GH16_laminarinase_like"/>
    <property type="match status" value="1"/>
</dbReference>
<protein>
    <submittedName>
        <fullName evidence="6">Beta-glucanase (GH16 family)</fullName>
    </submittedName>
</protein>
<proteinExistence type="inferred from homology"/>
<dbReference type="PROSITE" id="PS51175">
    <property type="entry name" value="CBM6"/>
    <property type="match status" value="1"/>
</dbReference>
<dbReference type="CDD" id="cd04080">
    <property type="entry name" value="CBM6_cellulase-like"/>
    <property type="match status" value="1"/>
</dbReference>
<keyword evidence="7" id="KW-1185">Reference proteome</keyword>
<gene>
    <name evidence="6" type="ORF">HNQ40_001160</name>
</gene>
<dbReference type="GO" id="GO:0030246">
    <property type="term" value="F:carbohydrate binding"/>
    <property type="evidence" value="ECO:0007669"/>
    <property type="project" value="InterPro"/>
</dbReference>
<dbReference type="SUPFAM" id="SSF49785">
    <property type="entry name" value="Galactose-binding domain-like"/>
    <property type="match status" value="1"/>
</dbReference>
<dbReference type="PANTHER" id="PTHR10963:SF55">
    <property type="entry name" value="GLYCOSIDE HYDROLASE FAMILY 16 PROTEIN"/>
    <property type="match status" value="1"/>
</dbReference>
<organism evidence="6 7">
    <name type="scientific">Algisphaera agarilytica</name>
    <dbReference type="NCBI Taxonomy" id="1385975"/>
    <lineage>
        <taxon>Bacteria</taxon>
        <taxon>Pseudomonadati</taxon>
        <taxon>Planctomycetota</taxon>
        <taxon>Phycisphaerae</taxon>
        <taxon>Phycisphaerales</taxon>
        <taxon>Phycisphaeraceae</taxon>
        <taxon>Algisphaera</taxon>
    </lineage>
</organism>
<name>A0A7X0H7Q8_9BACT</name>
<dbReference type="InterPro" id="IPR008979">
    <property type="entry name" value="Galactose-bd-like_sf"/>
</dbReference>
<dbReference type="EMBL" id="JACHGY010000001">
    <property type="protein sequence ID" value="MBB6429354.1"/>
    <property type="molecule type" value="Genomic_DNA"/>
</dbReference>
<feature type="domain" description="GH16" evidence="5">
    <location>
        <begin position="35"/>
        <end position="272"/>
    </location>
</feature>
<dbReference type="GO" id="GO:0004553">
    <property type="term" value="F:hydrolase activity, hydrolyzing O-glycosyl compounds"/>
    <property type="evidence" value="ECO:0007669"/>
    <property type="project" value="InterPro"/>
</dbReference>
<evidence type="ECO:0000259" key="4">
    <source>
        <dbReference type="PROSITE" id="PS51175"/>
    </source>
</evidence>
<dbReference type="SMART" id="SM00606">
    <property type="entry name" value="CBD_IV"/>
    <property type="match status" value="1"/>
</dbReference>
<evidence type="ECO:0000313" key="7">
    <source>
        <dbReference type="Proteomes" id="UP000541810"/>
    </source>
</evidence>
<evidence type="ECO:0000256" key="1">
    <source>
        <dbReference type="ARBA" id="ARBA00006865"/>
    </source>
</evidence>
<dbReference type="AlphaFoldDB" id="A0A7X0H7Q8"/>
<keyword evidence="2 3" id="KW-0732">Signal</keyword>
<accession>A0A7X0H7Q8</accession>
<dbReference type="GO" id="GO:0005975">
    <property type="term" value="P:carbohydrate metabolic process"/>
    <property type="evidence" value="ECO:0007669"/>
    <property type="project" value="InterPro"/>
</dbReference>
<dbReference type="SUPFAM" id="SSF49899">
    <property type="entry name" value="Concanavalin A-like lectins/glucanases"/>
    <property type="match status" value="1"/>
</dbReference>
<dbReference type="RefSeq" id="WP_184676938.1">
    <property type="nucleotide sequence ID" value="NZ_JACHGY010000001.1"/>
</dbReference>
<dbReference type="Pfam" id="PF00722">
    <property type="entry name" value="Glyco_hydro_16"/>
    <property type="match status" value="1"/>
</dbReference>
<dbReference type="PROSITE" id="PS51257">
    <property type="entry name" value="PROKAR_LIPOPROTEIN"/>
    <property type="match status" value="1"/>
</dbReference>
<comment type="caution">
    <text evidence="6">The sequence shown here is derived from an EMBL/GenBank/DDBJ whole genome shotgun (WGS) entry which is preliminary data.</text>
</comment>
<dbReference type="Proteomes" id="UP000541810">
    <property type="component" value="Unassembled WGS sequence"/>
</dbReference>
<dbReference type="Gene3D" id="2.60.120.260">
    <property type="entry name" value="Galactose-binding domain-like"/>
    <property type="match status" value="1"/>
</dbReference>
<dbReference type="PROSITE" id="PS51762">
    <property type="entry name" value="GH16_2"/>
    <property type="match status" value="1"/>
</dbReference>
<dbReference type="Gene3D" id="2.60.120.200">
    <property type="match status" value="1"/>
</dbReference>
<evidence type="ECO:0000256" key="2">
    <source>
        <dbReference type="ARBA" id="ARBA00022729"/>
    </source>
</evidence>
<evidence type="ECO:0000313" key="6">
    <source>
        <dbReference type="EMBL" id="MBB6429354.1"/>
    </source>
</evidence>
<dbReference type="InterPro" id="IPR005084">
    <property type="entry name" value="CBM6"/>
</dbReference>
<dbReference type="InterPro" id="IPR006584">
    <property type="entry name" value="Cellulose-bd_IV"/>
</dbReference>
<dbReference type="InterPro" id="IPR013320">
    <property type="entry name" value="ConA-like_dom_sf"/>
</dbReference>
<evidence type="ECO:0000256" key="3">
    <source>
        <dbReference type="SAM" id="SignalP"/>
    </source>
</evidence>
<comment type="similarity">
    <text evidence="1">Belongs to the glycosyl hydrolase 16 family.</text>
</comment>
<dbReference type="PANTHER" id="PTHR10963">
    <property type="entry name" value="GLYCOSYL HYDROLASE-RELATED"/>
    <property type="match status" value="1"/>
</dbReference>
<evidence type="ECO:0000259" key="5">
    <source>
        <dbReference type="PROSITE" id="PS51762"/>
    </source>
</evidence>
<feature type="signal peptide" evidence="3">
    <location>
        <begin position="1"/>
        <end position="19"/>
    </location>
</feature>
<sequence length="460" mass="49993">MLRLGCCLWMLALVGCAQVQDGPAWELVFAEEGDGEQGAAPDPAKWVHDIGGWGWGNQEPQTYTPGNDNAFYDGNGMLIIEARRENRTGEDGIAAEFTSARIKTQGIFSQRYGRIEGRLKLPEGQGIWPAFWMLGDTITSEGWPACGEIDIMELLGHKPHEVHGTLHGPGYSAGAGLQGSYHLADGGSFADGFHVYAVEWEPKEIRWYVDGELYHTRTPEDAGLNEWAFEVPHFVILNIAVGGAWPGYPDETTQFPQQMLIDYVRVYRDQNLAYDDAELAAYHEARKANHILVEQAKLEAVLEPKPIPGVVQAAHFRPGGEGVGYHDADAANQGSGAFRQSEGVDLGYCSQEGVDFSVGWTSPGEWLAYDLDVQQAGKYQVTAHVACKGPGGVLQLDLNGQPIGEAAVIPDTGDWQNWQTVSLGVVELEQGAQVLRLTMPEGSAAGVVGNVSQLVFEIAE</sequence>
<feature type="chain" id="PRO_5030607929" evidence="3">
    <location>
        <begin position="20"/>
        <end position="460"/>
    </location>
</feature>
<dbReference type="Pfam" id="PF03422">
    <property type="entry name" value="CBM_6"/>
    <property type="match status" value="1"/>
</dbReference>
<reference evidence="6 7" key="1">
    <citation type="submission" date="2020-08" db="EMBL/GenBank/DDBJ databases">
        <title>Genomic Encyclopedia of Type Strains, Phase IV (KMG-IV): sequencing the most valuable type-strain genomes for metagenomic binning, comparative biology and taxonomic classification.</title>
        <authorList>
            <person name="Goeker M."/>
        </authorList>
    </citation>
    <scope>NUCLEOTIDE SEQUENCE [LARGE SCALE GENOMIC DNA]</scope>
    <source>
        <strain evidence="6 7">DSM 103725</strain>
    </source>
</reference>
<dbReference type="InterPro" id="IPR000757">
    <property type="entry name" value="Beta-glucanase-like"/>
</dbReference>